<keyword evidence="9" id="KW-1185">Reference proteome</keyword>
<keyword evidence="6" id="KW-0472">Membrane</keyword>
<evidence type="ECO:0000313" key="8">
    <source>
        <dbReference type="EMBL" id="PQJ81864.1"/>
    </source>
</evidence>
<evidence type="ECO:0000256" key="6">
    <source>
        <dbReference type="SAM" id="Phobius"/>
    </source>
</evidence>
<dbReference type="AlphaFoldDB" id="A0A2S7WW86"/>
<dbReference type="GO" id="GO:0005776">
    <property type="term" value="C:autophagosome"/>
    <property type="evidence" value="ECO:0007669"/>
    <property type="project" value="TreeGrafter"/>
</dbReference>
<reference evidence="8 9" key="1">
    <citation type="submission" date="2016-12" db="EMBL/GenBank/DDBJ databases">
        <title>Trade-off between light-utilization and light-protection in marine flavobacteria.</title>
        <authorList>
            <person name="Kumagai Y."/>
            <person name="Yoshizawa S."/>
            <person name="Kogure K."/>
            <person name="Iwasaki W."/>
        </authorList>
    </citation>
    <scope>NUCLEOTIDE SEQUENCE [LARGE SCALE GENOMIC DNA]</scope>
    <source>
        <strain evidence="8 9">ATCC 43844</strain>
    </source>
</reference>
<keyword evidence="6" id="KW-0812">Transmembrane</keyword>
<dbReference type="Pfam" id="PF00069">
    <property type="entry name" value="Pkinase"/>
    <property type="match status" value="1"/>
</dbReference>
<feature type="binding site" evidence="5">
    <location>
        <position position="42"/>
    </location>
    <ligand>
        <name>ATP</name>
        <dbReference type="ChEBI" id="CHEBI:30616"/>
    </ligand>
</feature>
<dbReference type="EMBL" id="MSCM01000001">
    <property type="protein sequence ID" value="PQJ81864.1"/>
    <property type="molecule type" value="Genomic_DNA"/>
</dbReference>
<evidence type="ECO:0000256" key="5">
    <source>
        <dbReference type="PROSITE-ProRule" id="PRU10141"/>
    </source>
</evidence>
<comment type="caution">
    <text evidence="8">The sequence shown here is derived from an EMBL/GenBank/DDBJ whole genome shotgun (WGS) entry which is preliminary data.</text>
</comment>
<evidence type="ECO:0000259" key="7">
    <source>
        <dbReference type="PROSITE" id="PS50011"/>
    </source>
</evidence>
<protein>
    <recommendedName>
        <fullName evidence="7">Protein kinase domain-containing protein</fullName>
    </recommendedName>
</protein>
<dbReference type="PROSITE" id="PS50011">
    <property type="entry name" value="PROTEIN_KINASE_DOM"/>
    <property type="match status" value="1"/>
</dbReference>
<evidence type="ECO:0000313" key="9">
    <source>
        <dbReference type="Proteomes" id="UP000239068"/>
    </source>
</evidence>
<dbReference type="SUPFAM" id="SSF56112">
    <property type="entry name" value="Protein kinase-like (PK-like)"/>
    <property type="match status" value="1"/>
</dbReference>
<proteinExistence type="predicted"/>
<feature type="domain" description="Protein kinase" evidence="7">
    <location>
        <begin position="13"/>
        <end position="288"/>
    </location>
</feature>
<dbReference type="InterPro" id="IPR008271">
    <property type="entry name" value="Ser/Thr_kinase_AS"/>
</dbReference>
<evidence type="ECO:0000256" key="4">
    <source>
        <dbReference type="ARBA" id="ARBA00022840"/>
    </source>
</evidence>
<dbReference type="GO" id="GO:0005829">
    <property type="term" value="C:cytosol"/>
    <property type="evidence" value="ECO:0007669"/>
    <property type="project" value="TreeGrafter"/>
</dbReference>
<dbReference type="InterPro" id="IPR000719">
    <property type="entry name" value="Prot_kinase_dom"/>
</dbReference>
<evidence type="ECO:0000256" key="1">
    <source>
        <dbReference type="ARBA" id="ARBA00022679"/>
    </source>
</evidence>
<dbReference type="Proteomes" id="UP000239068">
    <property type="component" value="Unassembled WGS sequence"/>
</dbReference>
<evidence type="ECO:0000256" key="3">
    <source>
        <dbReference type="ARBA" id="ARBA00022777"/>
    </source>
</evidence>
<dbReference type="PROSITE" id="PS00107">
    <property type="entry name" value="PROTEIN_KINASE_ATP"/>
    <property type="match status" value="1"/>
</dbReference>
<keyword evidence="1" id="KW-0808">Transferase</keyword>
<dbReference type="GO" id="GO:0004674">
    <property type="term" value="F:protein serine/threonine kinase activity"/>
    <property type="evidence" value="ECO:0007669"/>
    <property type="project" value="InterPro"/>
</dbReference>
<dbReference type="RefSeq" id="WP_105020434.1">
    <property type="nucleotide sequence ID" value="NZ_MSCM01000001.1"/>
</dbReference>
<dbReference type="GO" id="GO:0000407">
    <property type="term" value="C:phagophore assembly site"/>
    <property type="evidence" value="ECO:0007669"/>
    <property type="project" value="TreeGrafter"/>
</dbReference>
<evidence type="ECO:0000256" key="2">
    <source>
        <dbReference type="ARBA" id="ARBA00022741"/>
    </source>
</evidence>
<feature type="transmembrane region" description="Helical" evidence="6">
    <location>
        <begin position="372"/>
        <end position="393"/>
    </location>
</feature>
<dbReference type="InterPro" id="IPR045269">
    <property type="entry name" value="Atg1-like"/>
</dbReference>
<name>A0A2S7WW86_9FLAO</name>
<dbReference type="Gene3D" id="1.10.510.10">
    <property type="entry name" value="Transferase(Phosphotransferase) domain 1"/>
    <property type="match status" value="1"/>
</dbReference>
<dbReference type="PROSITE" id="PS00108">
    <property type="entry name" value="PROTEIN_KINASE_ST"/>
    <property type="match status" value="1"/>
</dbReference>
<keyword evidence="6" id="KW-1133">Transmembrane helix</keyword>
<dbReference type="OrthoDB" id="9813021at2"/>
<keyword evidence="4 5" id="KW-0067">ATP-binding</keyword>
<keyword evidence="3" id="KW-0418">Kinase</keyword>
<accession>A0A2S7WW86</accession>
<keyword evidence="2 5" id="KW-0547">Nucleotide-binding</keyword>
<dbReference type="InterPro" id="IPR017441">
    <property type="entry name" value="Protein_kinase_ATP_BS"/>
</dbReference>
<dbReference type="GO" id="GO:0005524">
    <property type="term" value="F:ATP binding"/>
    <property type="evidence" value="ECO:0007669"/>
    <property type="project" value="UniProtKB-UniRule"/>
</dbReference>
<sequence length="670" mass="75553">MTQQEFRKRYEFDLKTDNIGGGSFGTVYKAYDTVLDREVAIKVSEVKMVGDKEFSLLEEYKAIENLTAHKNIANYEKVFRFESFPAIYDYGIMQYYSLGNLSHYLKNNEVSLEKRDSITKAVLEGIGFLHQHKVVHRDLKPSNILVVDRRGKIIPKITDFGLSKQAEGDGQASRFTNSFAGGTLQYSSPEQLKGLPLKLNTDLWSFGAIAYEILTGKTLFEADSQGTASAEWQNTITQKILHADITEELQTLPTNWQKVVRHCLERDVYKRAQDTTILFSILNGDENLVISSTAQSVEKKIKNTPVVASNDATIIKGKEPKEKKVEIVKNPIATYQKSTISKVSTPQEKIEEKFKEITQNIAKTLNIENQKLMLPLLAAVVVLIVSGITYFMFSSDTPKQIETKLSIFKEGNFYGYKEGEKIVIAAKYLVAENFATDVDSAKVATKDSSFYINKKGIWLTTITDSIQYKNDILENEKEALIAADKKAWEEAKRKNSKSAYQKYLSDFKNGVYEKNALAEINRKEIPPPPAPEVIEVIEEEIVEEIIEITKESEEALFLSLETAPIYPGCKGNNVELRDCMTQKVLEHFELNFNKNILDGLGLSPGSKRVYGSFQIFKSGKIGGNSVGSTETLLSAEAKRVLDLLPRMRPAILKGKPISFWVDFEYSIRVE</sequence>
<gene>
    <name evidence="8" type="ORF">BTO16_04435</name>
</gene>
<organism evidence="8 9">
    <name type="scientific">Polaribacter glomeratus</name>
    <dbReference type="NCBI Taxonomy" id="102"/>
    <lineage>
        <taxon>Bacteria</taxon>
        <taxon>Pseudomonadati</taxon>
        <taxon>Bacteroidota</taxon>
        <taxon>Flavobacteriia</taxon>
        <taxon>Flavobacteriales</taxon>
        <taxon>Flavobacteriaceae</taxon>
    </lineage>
</organism>
<dbReference type="GO" id="GO:0016020">
    <property type="term" value="C:membrane"/>
    <property type="evidence" value="ECO:0007669"/>
    <property type="project" value="TreeGrafter"/>
</dbReference>
<dbReference type="PANTHER" id="PTHR24348">
    <property type="entry name" value="SERINE/THREONINE-PROTEIN KINASE UNC-51-RELATED"/>
    <property type="match status" value="1"/>
</dbReference>
<dbReference type="InterPro" id="IPR011009">
    <property type="entry name" value="Kinase-like_dom_sf"/>
</dbReference>
<dbReference type="SMART" id="SM00220">
    <property type="entry name" value="S_TKc"/>
    <property type="match status" value="1"/>
</dbReference>
<dbReference type="PANTHER" id="PTHR24348:SF22">
    <property type="entry name" value="NON-SPECIFIC SERINE_THREONINE PROTEIN KINASE"/>
    <property type="match status" value="1"/>
</dbReference>
<dbReference type="CDD" id="cd14014">
    <property type="entry name" value="STKc_PknB_like"/>
    <property type="match status" value="1"/>
</dbReference>